<dbReference type="Proteomes" id="UP000276232">
    <property type="component" value="Unassembled WGS sequence"/>
</dbReference>
<comment type="similarity">
    <text evidence="7">Belongs to the major facilitator superfamily. Drug:H(+) antiporter-3 (DHA3) (TC 2.A.1.21) family.</text>
</comment>
<gene>
    <name evidence="11" type="ORF">EDC03_1372</name>
</gene>
<organism evidence="11 12">
    <name type="scientific">Pseudokineococcus lusitanus</name>
    <dbReference type="NCBI Taxonomy" id="763993"/>
    <lineage>
        <taxon>Bacteria</taxon>
        <taxon>Bacillati</taxon>
        <taxon>Actinomycetota</taxon>
        <taxon>Actinomycetes</taxon>
        <taxon>Kineosporiales</taxon>
        <taxon>Kineosporiaceae</taxon>
        <taxon>Pseudokineococcus</taxon>
    </lineage>
</organism>
<dbReference type="InParanoid" id="A0A3N1HMP9"/>
<reference evidence="11 12" key="1">
    <citation type="journal article" date="2015" name="Stand. Genomic Sci.">
        <title>Genomic Encyclopedia of Bacterial and Archaeal Type Strains, Phase III: the genomes of soil and plant-associated and newly described type strains.</title>
        <authorList>
            <person name="Whitman W.B."/>
            <person name="Woyke T."/>
            <person name="Klenk H.P."/>
            <person name="Zhou Y."/>
            <person name="Lilburn T.G."/>
            <person name="Beck B.J."/>
            <person name="De Vos P."/>
            <person name="Vandamme P."/>
            <person name="Eisen J.A."/>
            <person name="Garrity G."/>
            <person name="Hugenholtz P."/>
            <person name="Kyrpides N.C."/>
        </authorList>
    </citation>
    <scope>NUCLEOTIDE SEQUENCE [LARGE SCALE GENOMIC DNA]</scope>
    <source>
        <strain evidence="11 12">CECT 7306</strain>
    </source>
</reference>
<dbReference type="Pfam" id="PF07690">
    <property type="entry name" value="MFS_1"/>
    <property type="match status" value="1"/>
</dbReference>
<sequence>MVRPRGALAGVVGATFVSSAGNTATVVAAPFFVLSLGGGPAQVGLAAAAASAPVVVGSVLGGVLVDRLGHRRTSVASDVASGTTSLAVAVLALTTGLPFAAFCALLVLGALVDAPGQSARLVMLPRLATRADVPLQRAVGLGSGAERLGQMLGAPLGGLLVVGVGPEGAFATTAAGFAVSAVLVLACAPAGRVLAPTDVPGAPDRPDDAPAQGFWRDLLEGAQALRRIPVLAFVAVVCLVLNLLDAARWSVLLPLHADAVLGGAAAVGLVLGALSAGSVGGAVLYGTVGHRLPHRGTFVLAFVLTGGPTSVALATGASLPVLVVVAAAAGLSGGVLNPLIGVLRLQLCPPHLLARVDGLVRAAAWSGIPVGTLLAGALAGPLGLATCFAAIGVVYVAVALVPLVGRPWPTAPPDGVGTRAAGAAAAART</sequence>
<evidence type="ECO:0000256" key="3">
    <source>
        <dbReference type="ARBA" id="ARBA00022475"/>
    </source>
</evidence>
<evidence type="ECO:0000256" key="6">
    <source>
        <dbReference type="ARBA" id="ARBA00023136"/>
    </source>
</evidence>
<keyword evidence="2" id="KW-0813">Transport</keyword>
<comment type="subcellular location">
    <subcellularLocation>
        <location evidence="1">Cell inner membrane</location>
        <topology evidence="1">Multi-pass membrane protein</topology>
    </subcellularLocation>
</comment>
<feature type="transmembrane region" description="Helical" evidence="9">
    <location>
        <begin position="359"/>
        <end position="377"/>
    </location>
</feature>
<protein>
    <recommendedName>
        <fullName evidence="8">Multidrug efflux pump Tap</fullName>
    </recommendedName>
</protein>
<dbReference type="OrthoDB" id="9793136at2"/>
<accession>A0A3N1HMP9</accession>
<evidence type="ECO:0000256" key="2">
    <source>
        <dbReference type="ARBA" id="ARBA00022448"/>
    </source>
</evidence>
<evidence type="ECO:0000256" key="9">
    <source>
        <dbReference type="SAM" id="Phobius"/>
    </source>
</evidence>
<dbReference type="CDD" id="cd06173">
    <property type="entry name" value="MFS_MefA_like"/>
    <property type="match status" value="1"/>
</dbReference>
<feature type="transmembrane region" description="Helical" evidence="9">
    <location>
        <begin position="321"/>
        <end position="347"/>
    </location>
</feature>
<evidence type="ECO:0000256" key="7">
    <source>
        <dbReference type="ARBA" id="ARBA00038075"/>
    </source>
</evidence>
<dbReference type="InterPro" id="IPR011701">
    <property type="entry name" value="MFS"/>
</dbReference>
<comment type="caution">
    <text evidence="11">The sequence shown here is derived from an EMBL/GenBank/DDBJ whole genome shotgun (WGS) entry which is preliminary data.</text>
</comment>
<dbReference type="PROSITE" id="PS50850">
    <property type="entry name" value="MFS"/>
    <property type="match status" value="1"/>
</dbReference>
<evidence type="ECO:0000259" key="10">
    <source>
        <dbReference type="PROSITE" id="PS50850"/>
    </source>
</evidence>
<feature type="transmembrane region" description="Helical" evidence="9">
    <location>
        <begin position="169"/>
        <end position="188"/>
    </location>
</feature>
<dbReference type="RefSeq" id="WP_123379476.1">
    <property type="nucleotide sequence ID" value="NZ_RJKN01000003.1"/>
</dbReference>
<dbReference type="PANTHER" id="PTHR23513:SF9">
    <property type="entry name" value="ENTEROBACTIN EXPORTER ENTS"/>
    <property type="match status" value="1"/>
</dbReference>
<keyword evidence="3" id="KW-1003">Cell membrane</keyword>
<evidence type="ECO:0000256" key="8">
    <source>
        <dbReference type="ARBA" id="ARBA00040914"/>
    </source>
</evidence>
<dbReference type="GO" id="GO:0022857">
    <property type="term" value="F:transmembrane transporter activity"/>
    <property type="evidence" value="ECO:0007669"/>
    <property type="project" value="InterPro"/>
</dbReference>
<evidence type="ECO:0000256" key="5">
    <source>
        <dbReference type="ARBA" id="ARBA00022989"/>
    </source>
</evidence>
<dbReference type="GO" id="GO:0005886">
    <property type="term" value="C:plasma membrane"/>
    <property type="evidence" value="ECO:0007669"/>
    <property type="project" value="UniProtKB-SubCell"/>
</dbReference>
<evidence type="ECO:0000313" key="11">
    <source>
        <dbReference type="EMBL" id="ROP43778.1"/>
    </source>
</evidence>
<feature type="transmembrane region" description="Helical" evidence="9">
    <location>
        <begin position="264"/>
        <end position="285"/>
    </location>
</feature>
<evidence type="ECO:0000256" key="4">
    <source>
        <dbReference type="ARBA" id="ARBA00022692"/>
    </source>
</evidence>
<evidence type="ECO:0000313" key="12">
    <source>
        <dbReference type="Proteomes" id="UP000276232"/>
    </source>
</evidence>
<dbReference type="SUPFAM" id="SSF103473">
    <property type="entry name" value="MFS general substrate transporter"/>
    <property type="match status" value="1"/>
</dbReference>
<dbReference type="PANTHER" id="PTHR23513">
    <property type="entry name" value="INTEGRAL MEMBRANE EFFLUX PROTEIN-RELATED"/>
    <property type="match status" value="1"/>
</dbReference>
<dbReference type="InterPro" id="IPR020846">
    <property type="entry name" value="MFS_dom"/>
</dbReference>
<dbReference type="EMBL" id="RJKN01000003">
    <property type="protein sequence ID" value="ROP43778.1"/>
    <property type="molecule type" value="Genomic_DNA"/>
</dbReference>
<feature type="domain" description="Major facilitator superfamily (MFS) profile" evidence="10">
    <location>
        <begin position="231"/>
        <end position="429"/>
    </location>
</feature>
<keyword evidence="4 9" id="KW-0812">Transmembrane</keyword>
<feature type="transmembrane region" description="Helical" evidence="9">
    <location>
        <begin position="86"/>
        <end position="112"/>
    </location>
</feature>
<feature type="transmembrane region" description="Helical" evidence="9">
    <location>
        <begin position="383"/>
        <end position="404"/>
    </location>
</feature>
<feature type="transmembrane region" description="Helical" evidence="9">
    <location>
        <begin position="297"/>
        <end position="315"/>
    </location>
</feature>
<dbReference type="Gene3D" id="1.20.1250.20">
    <property type="entry name" value="MFS general substrate transporter like domains"/>
    <property type="match status" value="1"/>
</dbReference>
<feature type="transmembrane region" description="Helical" evidence="9">
    <location>
        <begin position="44"/>
        <end position="65"/>
    </location>
</feature>
<dbReference type="AlphaFoldDB" id="A0A3N1HMP9"/>
<feature type="transmembrane region" description="Helical" evidence="9">
    <location>
        <begin position="224"/>
        <end position="244"/>
    </location>
</feature>
<evidence type="ECO:0000256" key="1">
    <source>
        <dbReference type="ARBA" id="ARBA00004429"/>
    </source>
</evidence>
<keyword evidence="5 9" id="KW-1133">Transmembrane helix</keyword>
<name>A0A3N1HMP9_9ACTN</name>
<keyword evidence="6 9" id="KW-0472">Membrane</keyword>
<proteinExistence type="inferred from homology"/>
<dbReference type="InterPro" id="IPR036259">
    <property type="entry name" value="MFS_trans_sf"/>
</dbReference>
<keyword evidence="12" id="KW-1185">Reference proteome</keyword>